<evidence type="ECO:0000313" key="1">
    <source>
        <dbReference type="EMBL" id="EMS74041.1"/>
    </source>
</evidence>
<dbReference type="EMBL" id="AORV01000008">
    <property type="protein sequence ID" value="EMS74041.1"/>
    <property type="molecule type" value="Genomic_DNA"/>
</dbReference>
<name>S0FUP8_RUMCE</name>
<comment type="caution">
    <text evidence="1">The sequence shown here is derived from an EMBL/GenBank/DDBJ whole genome shotgun (WGS) entry which is preliminary data.</text>
</comment>
<reference evidence="1 2" key="1">
    <citation type="journal article" date="2013" name="Genome Announc.">
        <title>Draft Genome Sequence of the Cellulolytic, Mesophilic, Anaerobic Bacterium Clostridium termitidis Strain CT1112 (DSM 5398).</title>
        <authorList>
            <person name="Lal S."/>
            <person name="Ramachandran U."/>
            <person name="Zhang X."/>
            <person name="Munir R."/>
            <person name="Sparling R."/>
            <person name="Levin D.B."/>
        </authorList>
    </citation>
    <scope>NUCLEOTIDE SEQUENCE [LARGE SCALE GENOMIC DNA]</scope>
    <source>
        <strain evidence="1 2">CT1112</strain>
    </source>
</reference>
<accession>S0FUP8</accession>
<gene>
    <name evidence="1" type="ORF">CTER_5126</name>
</gene>
<dbReference type="AlphaFoldDB" id="S0FUP8"/>
<dbReference type="PATRIC" id="fig|1195236.3.peg.237"/>
<evidence type="ECO:0000313" key="2">
    <source>
        <dbReference type="Proteomes" id="UP000014155"/>
    </source>
</evidence>
<dbReference type="RefSeq" id="WP_004623083.1">
    <property type="nucleotide sequence ID" value="NZ_AORV01000008.1"/>
</dbReference>
<protein>
    <submittedName>
        <fullName evidence="1">Uncharacterized protein</fullName>
    </submittedName>
</protein>
<dbReference type="Proteomes" id="UP000014155">
    <property type="component" value="Unassembled WGS sequence"/>
</dbReference>
<keyword evidence="2" id="KW-1185">Reference proteome</keyword>
<organism evidence="1 2">
    <name type="scientific">Ruminiclostridium cellobioparum subsp. termitidis CT1112</name>
    <dbReference type="NCBI Taxonomy" id="1195236"/>
    <lineage>
        <taxon>Bacteria</taxon>
        <taxon>Bacillati</taxon>
        <taxon>Bacillota</taxon>
        <taxon>Clostridia</taxon>
        <taxon>Eubacteriales</taxon>
        <taxon>Oscillospiraceae</taxon>
        <taxon>Ruminiclostridium</taxon>
    </lineage>
</organism>
<proteinExistence type="predicted"/>
<sequence length="90" mass="10797">MINILSCTKFYAIKDDLGNYCDKDTIHKCSLSDKWTYMVKDEVQKKILGEMARIYSKNDIIQVLKWLQKNIHRVEVENRERKFEIVEVEI</sequence>